<dbReference type="RefSeq" id="WP_341370172.1">
    <property type="nucleotide sequence ID" value="NZ_JBBPCO010000003.1"/>
</dbReference>
<feature type="transmembrane region" description="Helical" evidence="9">
    <location>
        <begin position="377"/>
        <end position="398"/>
    </location>
</feature>
<feature type="transmembrane region" description="Helical" evidence="9">
    <location>
        <begin position="418"/>
        <end position="439"/>
    </location>
</feature>
<feature type="transmembrane region" description="Helical" evidence="9">
    <location>
        <begin position="547"/>
        <end position="568"/>
    </location>
</feature>
<evidence type="ECO:0000256" key="5">
    <source>
        <dbReference type="ARBA" id="ARBA00022989"/>
    </source>
</evidence>
<evidence type="ECO:0000256" key="4">
    <source>
        <dbReference type="ARBA" id="ARBA00022692"/>
    </source>
</evidence>
<gene>
    <name evidence="10" type="ORF">WOB96_04945</name>
</gene>
<accession>A0ABU9D6C2</accession>
<evidence type="ECO:0000313" key="10">
    <source>
        <dbReference type="EMBL" id="MEK8089106.1"/>
    </source>
</evidence>
<dbReference type="InterPro" id="IPR002490">
    <property type="entry name" value="V-ATPase_116kDa_su"/>
</dbReference>
<evidence type="ECO:0000256" key="8">
    <source>
        <dbReference type="SAM" id="Coils"/>
    </source>
</evidence>
<keyword evidence="7 9" id="KW-0472">Membrane</keyword>
<dbReference type="PANTHER" id="PTHR11629:SF63">
    <property type="entry name" value="V-TYPE PROTON ATPASE SUBUNIT A"/>
    <property type="match status" value="1"/>
</dbReference>
<sequence length="610" mass="67133">MSLRPVPARWFELLTTREQVAHALEVLAATGAIELEFFEEAPRPSAMAAVQDQLDEYHRLAQRYQAYWPQAGGWAVSRRGQPAELLARALEQLRAWCNEAAPRIRELEALQGERDTLQLLREMLRGLAQSPLDLRLLAHSALGVRCWAFPLDAPIPAIPATLISRQVQGTSHQFLLVIGPNQALAELEQALSAQQARNISLPAWIAGDASTALAAVEQRMQILAARIADLKSELEALDSKHQLAQALGIIARVEWFHTTIGSLAQSENFSWVSGWTNDLSGTRLEAALQSARIPALLRFPPPPEGKRPPMIFANPWWARPFELLTRLLGTPGQNEADPTPILSLLAPLLFGYMFGDLGQGFVLLLAGFLLKSRWPALRLLIPAGIFSMIFGLLFGSVFSLENLINPLWLHPLEAPLTVLLVPLIGGIGILVLGMILDAYQGLWRGDWEQWLWQGAPMLLLYLGILASFLEPLAAAPAFIGLLWYLIGALQSGGRLKGLALALGRLVENTMQLVINTLSFARVGAFALAHAGLSLAIVLLAEASAHPLARLLVLILGNVLVIVLEGAVVSVQTTRLILFEFFIRFWRGQGRAFRPILPPDLRERGARYDIH</sequence>
<keyword evidence="8" id="KW-0175">Coiled coil</keyword>
<keyword evidence="4 9" id="KW-0812">Transmembrane</keyword>
<dbReference type="Pfam" id="PF01496">
    <property type="entry name" value="V_ATPase_I"/>
    <property type="match status" value="1"/>
</dbReference>
<evidence type="ECO:0000256" key="9">
    <source>
        <dbReference type="SAM" id="Phobius"/>
    </source>
</evidence>
<feature type="coiled-coil region" evidence="8">
    <location>
        <begin position="213"/>
        <end position="247"/>
    </location>
</feature>
<feature type="transmembrane region" description="Helical" evidence="9">
    <location>
        <begin position="459"/>
        <end position="486"/>
    </location>
</feature>
<evidence type="ECO:0000313" key="11">
    <source>
        <dbReference type="Proteomes" id="UP001446205"/>
    </source>
</evidence>
<proteinExistence type="inferred from homology"/>
<evidence type="ECO:0000256" key="1">
    <source>
        <dbReference type="ARBA" id="ARBA00004141"/>
    </source>
</evidence>
<evidence type="ECO:0000256" key="2">
    <source>
        <dbReference type="ARBA" id="ARBA00009904"/>
    </source>
</evidence>
<dbReference type="PANTHER" id="PTHR11629">
    <property type="entry name" value="VACUOLAR PROTON ATPASES"/>
    <property type="match status" value="1"/>
</dbReference>
<keyword evidence="11" id="KW-1185">Reference proteome</keyword>
<dbReference type="EMBL" id="JBBPCO010000003">
    <property type="protein sequence ID" value="MEK8089106.1"/>
    <property type="molecule type" value="Genomic_DNA"/>
</dbReference>
<evidence type="ECO:0000256" key="7">
    <source>
        <dbReference type="ARBA" id="ARBA00023136"/>
    </source>
</evidence>
<keyword evidence="3" id="KW-0813">Transport</keyword>
<comment type="caution">
    <text evidence="10">The sequence shown here is derived from an EMBL/GenBank/DDBJ whole genome shotgun (WGS) entry which is preliminary data.</text>
</comment>
<comment type="similarity">
    <text evidence="2">Belongs to the V-ATPase 116 kDa subunit family.</text>
</comment>
<protein>
    <submittedName>
        <fullName evidence="10">V-type ATPase 116kDa subunit family protein</fullName>
    </submittedName>
</protein>
<keyword evidence="6" id="KW-0406">Ion transport</keyword>
<organism evidence="10 11">
    <name type="scientific">Thermithiobacillus plumbiphilus</name>
    <dbReference type="NCBI Taxonomy" id="1729899"/>
    <lineage>
        <taxon>Bacteria</taxon>
        <taxon>Pseudomonadati</taxon>
        <taxon>Pseudomonadota</taxon>
        <taxon>Acidithiobacillia</taxon>
        <taxon>Acidithiobacillales</taxon>
        <taxon>Thermithiobacillaceae</taxon>
        <taxon>Thermithiobacillus</taxon>
    </lineage>
</organism>
<comment type="subcellular location">
    <subcellularLocation>
        <location evidence="1">Membrane</location>
        <topology evidence="1">Multi-pass membrane protein</topology>
    </subcellularLocation>
</comment>
<keyword evidence="5 9" id="KW-1133">Transmembrane helix</keyword>
<evidence type="ECO:0000256" key="6">
    <source>
        <dbReference type="ARBA" id="ARBA00023065"/>
    </source>
</evidence>
<dbReference type="Proteomes" id="UP001446205">
    <property type="component" value="Unassembled WGS sequence"/>
</dbReference>
<feature type="transmembrane region" description="Helical" evidence="9">
    <location>
        <begin position="519"/>
        <end position="540"/>
    </location>
</feature>
<feature type="transmembrane region" description="Helical" evidence="9">
    <location>
        <begin position="349"/>
        <end position="370"/>
    </location>
</feature>
<evidence type="ECO:0000256" key="3">
    <source>
        <dbReference type="ARBA" id="ARBA00022448"/>
    </source>
</evidence>
<name>A0ABU9D6C2_9PROT</name>
<reference evidence="10 11" key="1">
    <citation type="submission" date="2024-04" db="EMBL/GenBank/DDBJ databases">
        <authorList>
            <person name="Abashina T."/>
            <person name="Shaikin A."/>
        </authorList>
    </citation>
    <scope>NUCLEOTIDE SEQUENCE [LARGE SCALE GENOMIC DNA]</scope>
    <source>
        <strain evidence="10 11">AAFK</strain>
    </source>
</reference>